<accession>A0A5J5BGC4</accession>
<feature type="compositionally biased region" description="Basic and acidic residues" evidence="11">
    <location>
        <begin position="7"/>
        <end position="16"/>
    </location>
</feature>
<gene>
    <name evidence="13" type="ORF">F0562_023307</name>
</gene>
<keyword evidence="7" id="KW-0418">Kinase</keyword>
<keyword evidence="14" id="KW-1185">Reference proteome</keyword>
<dbReference type="EMBL" id="CM018035">
    <property type="protein sequence ID" value="KAA8542155.1"/>
    <property type="molecule type" value="Genomic_DNA"/>
</dbReference>
<comment type="catalytic activity">
    <reaction evidence="9">
        <text>L-threonyl-[protein] + ATP = O-phospho-L-threonyl-[protein] + ADP + H(+)</text>
        <dbReference type="Rhea" id="RHEA:46608"/>
        <dbReference type="Rhea" id="RHEA-COMP:11060"/>
        <dbReference type="Rhea" id="RHEA-COMP:11605"/>
        <dbReference type="ChEBI" id="CHEBI:15378"/>
        <dbReference type="ChEBI" id="CHEBI:30013"/>
        <dbReference type="ChEBI" id="CHEBI:30616"/>
        <dbReference type="ChEBI" id="CHEBI:61977"/>
        <dbReference type="ChEBI" id="CHEBI:456216"/>
        <dbReference type="EC" id="2.7.11.22"/>
    </reaction>
</comment>
<evidence type="ECO:0000259" key="12">
    <source>
        <dbReference type="PROSITE" id="PS50011"/>
    </source>
</evidence>
<evidence type="ECO:0000256" key="5">
    <source>
        <dbReference type="ARBA" id="ARBA00022679"/>
    </source>
</evidence>
<feature type="region of interest" description="Disordered" evidence="11">
    <location>
        <begin position="699"/>
        <end position="722"/>
    </location>
</feature>
<dbReference type="GO" id="GO:0005634">
    <property type="term" value="C:nucleus"/>
    <property type="evidence" value="ECO:0007669"/>
    <property type="project" value="UniProtKB-ARBA"/>
</dbReference>
<evidence type="ECO:0000256" key="3">
    <source>
        <dbReference type="ARBA" id="ARBA00022527"/>
    </source>
</evidence>
<dbReference type="PROSITE" id="PS50011">
    <property type="entry name" value="PROTEIN_KINASE_DOM"/>
    <property type="match status" value="1"/>
</dbReference>
<dbReference type="Proteomes" id="UP000325577">
    <property type="component" value="Linkage Group LG12"/>
</dbReference>
<dbReference type="GO" id="GO:0080090">
    <property type="term" value="P:regulation of primary metabolic process"/>
    <property type="evidence" value="ECO:0007669"/>
    <property type="project" value="UniProtKB-ARBA"/>
</dbReference>
<dbReference type="EC" id="2.7.11.22" evidence="2"/>
<dbReference type="FunFam" id="1.10.510.10:FF:000211">
    <property type="entry name" value="Cyclin-dependent kinase G-2"/>
    <property type="match status" value="1"/>
</dbReference>
<dbReference type="GO" id="GO:0004693">
    <property type="term" value="F:cyclin-dependent protein serine/threonine kinase activity"/>
    <property type="evidence" value="ECO:0007669"/>
    <property type="project" value="UniProtKB-EC"/>
</dbReference>
<comment type="similarity">
    <text evidence="1">Belongs to the protein kinase superfamily. CMGC Ser/Thr protein kinase family. CDC2/CDKX subfamily.</text>
</comment>
<evidence type="ECO:0000256" key="10">
    <source>
        <dbReference type="ARBA" id="ARBA00048367"/>
    </source>
</evidence>
<dbReference type="Pfam" id="PF00069">
    <property type="entry name" value="Pkinase"/>
    <property type="match status" value="1"/>
</dbReference>
<dbReference type="OrthoDB" id="1732493at2759"/>
<evidence type="ECO:0000256" key="1">
    <source>
        <dbReference type="ARBA" id="ARBA00006485"/>
    </source>
</evidence>
<dbReference type="InterPro" id="IPR050108">
    <property type="entry name" value="CDK"/>
</dbReference>
<dbReference type="SMART" id="SM00220">
    <property type="entry name" value="S_TKc"/>
    <property type="match status" value="1"/>
</dbReference>
<dbReference type="InterPro" id="IPR011009">
    <property type="entry name" value="Kinase-like_dom_sf"/>
</dbReference>
<dbReference type="PANTHER" id="PTHR24056:SF107">
    <property type="entry name" value="CYCLIN-DEPENDENT KINASE 11A-RELATED"/>
    <property type="match status" value="1"/>
</dbReference>
<keyword evidence="8" id="KW-0067">ATP-binding</keyword>
<feature type="region of interest" description="Disordered" evidence="11">
    <location>
        <begin position="196"/>
        <end position="225"/>
    </location>
</feature>
<feature type="region of interest" description="Disordered" evidence="11">
    <location>
        <begin position="267"/>
        <end position="314"/>
    </location>
</feature>
<dbReference type="FunFam" id="3.30.200.20:FF:000172">
    <property type="entry name" value="cyclin-dependent kinase G-2 isoform X1"/>
    <property type="match status" value="1"/>
</dbReference>
<keyword evidence="4" id="KW-0597">Phosphoprotein</keyword>
<dbReference type="GO" id="GO:0005524">
    <property type="term" value="F:ATP binding"/>
    <property type="evidence" value="ECO:0007669"/>
    <property type="project" value="UniProtKB-KW"/>
</dbReference>
<evidence type="ECO:0000256" key="4">
    <source>
        <dbReference type="ARBA" id="ARBA00022553"/>
    </source>
</evidence>
<dbReference type="CDD" id="cd07843">
    <property type="entry name" value="STKc_CDC2L1"/>
    <property type="match status" value="1"/>
</dbReference>
<proteinExistence type="inferred from homology"/>
<dbReference type="SUPFAM" id="SSF56112">
    <property type="entry name" value="Protein kinase-like (PK-like)"/>
    <property type="match status" value="1"/>
</dbReference>
<organism evidence="13 14">
    <name type="scientific">Nyssa sinensis</name>
    <dbReference type="NCBI Taxonomy" id="561372"/>
    <lineage>
        <taxon>Eukaryota</taxon>
        <taxon>Viridiplantae</taxon>
        <taxon>Streptophyta</taxon>
        <taxon>Embryophyta</taxon>
        <taxon>Tracheophyta</taxon>
        <taxon>Spermatophyta</taxon>
        <taxon>Magnoliopsida</taxon>
        <taxon>eudicotyledons</taxon>
        <taxon>Gunneridae</taxon>
        <taxon>Pentapetalae</taxon>
        <taxon>asterids</taxon>
        <taxon>Cornales</taxon>
        <taxon>Nyssaceae</taxon>
        <taxon>Nyssa</taxon>
    </lineage>
</organism>
<evidence type="ECO:0000256" key="11">
    <source>
        <dbReference type="SAM" id="MobiDB-lite"/>
    </source>
</evidence>
<dbReference type="Gene3D" id="1.10.510.10">
    <property type="entry name" value="Transferase(Phosphotransferase) domain 1"/>
    <property type="match status" value="1"/>
</dbReference>
<feature type="domain" description="Protein kinase" evidence="12">
    <location>
        <begin position="378"/>
        <end position="669"/>
    </location>
</feature>
<name>A0A5J5BGC4_9ASTE</name>
<protein>
    <recommendedName>
        <fullName evidence="2">cyclin-dependent kinase</fullName>
        <ecNumber evidence="2">2.7.11.22</ecNumber>
    </recommendedName>
</protein>
<dbReference type="InterPro" id="IPR008271">
    <property type="entry name" value="Ser/Thr_kinase_AS"/>
</dbReference>
<dbReference type="InterPro" id="IPR045267">
    <property type="entry name" value="CDK11/PITSLRE_STKc"/>
</dbReference>
<evidence type="ECO:0000313" key="13">
    <source>
        <dbReference type="EMBL" id="KAA8542155.1"/>
    </source>
</evidence>
<dbReference type="AlphaFoldDB" id="A0A5J5BGC4"/>
<reference evidence="13 14" key="1">
    <citation type="submission" date="2019-09" db="EMBL/GenBank/DDBJ databases">
        <title>A chromosome-level genome assembly of the Chinese tupelo Nyssa sinensis.</title>
        <authorList>
            <person name="Yang X."/>
            <person name="Kang M."/>
            <person name="Yang Y."/>
            <person name="Xiong H."/>
            <person name="Wang M."/>
            <person name="Zhang Z."/>
            <person name="Wang Z."/>
            <person name="Wu H."/>
            <person name="Ma T."/>
            <person name="Liu J."/>
            <person name="Xi Z."/>
        </authorList>
    </citation>
    <scope>NUCLEOTIDE SEQUENCE [LARGE SCALE GENOMIC DNA]</scope>
    <source>
        <strain evidence="13">J267</strain>
        <tissue evidence="13">Leaf</tissue>
    </source>
</reference>
<evidence type="ECO:0000256" key="9">
    <source>
        <dbReference type="ARBA" id="ARBA00047811"/>
    </source>
</evidence>
<comment type="catalytic activity">
    <reaction evidence="10">
        <text>L-seryl-[protein] + ATP = O-phospho-L-seryl-[protein] + ADP + H(+)</text>
        <dbReference type="Rhea" id="RHEA:17989"/>
        <dbReference type="Rhea" id="RHEA-COMP:9863"/>
        <dbReference type="Rhea" id="RHEA-COMP:11604"/>
        <dbReference type="ChEBI" id="CHEBI:15378"/>
        <dbReference type="ChEBI" id="CHEBI:29999"/>
        <dbReference type="ChEBI" id="CHEBI:30616"/>
        <dbReference type="ChEBI" id="CHEBI:83421"/>
        <dbReference type="ChEBI" id="CHEBI:456216"/>
        <dbReference type="EC" id="2.7.11.22"/>
    </reaction>
</comment>
<dbReference type="InterPro" id="IPR000719">
    <property type="entry name" value="Prot_kinase_dom"/>
</dbReference>
<evidence type="ECO:0000256" key="6">
    <source>
        <dbReference type="ARBA" id="ARBA00022741"/>
    </source>
</evidence>
<evidence type="ECO:0000256" key="7">
    <source>
        <dbReference type="ARBA" id="ARBA00022777"/>
    </source>
</evidence>
<dbReference type="GO" id="GO:0010556">
    <property type="term" value="P:regulation of macromolecule biosynthetic process"/>
    <property type="evidence" value="ECO:0007669"/>
    <property type="project" value="UniProtKB-ARBA"/>
</dbReference>
<feature type="compositionally biased region" description="Basic and acidic residues" evidence="11">
    <location>
        <begin position="215"/>
        <end position="225"/>
    </location>
</feature>
<keyword evidence="6" id="KW-0547">Nucleotide-binding</keyword>
<dbReference type="PANTHER" id="PTHR24056">
    <property type="entry name" value="CELL DIVISION PROTEIN KINASE"/>
    <property type="match status" value="1"/>
</dbReference>
<keyword evidence="5" id="KW-0808">Transferase</keyword>
<feature type="compositionally biased region" description="Basic and acidic residues" evidence="11">
    <location>
        <begin position="285"/>
        <end position="299"/>
    </location>
</feature>
<evidence type="ECO:0000313" key="14">
    <source>
        <dbReference type="Proteomes" id="UP000325577"/>
    </source>
</evidence>
<feature type="region of interest" description="Disordered" evidence="11">
    <location>
        <begin position="1"/>
        <end position="81"/>
    </location>
</feature>
<evidence type="ECO:0000256" key="2">
    <source>
        <dbReference type="ARBA" id="ARBA00012425"/>
    </source>
</evidence>
<dbReference type="PROSITE" id="PS00108">
    <property type="entry name" value="PROTEIN_KINASE_ST"/>
    <property type="match status" value="1"/>
</dbReference>
<evidence type="ECO:0000256" key="8">
    <source>
        <dbReference type="ARBA" id="ARBA00022840"/>
    </source>
</evidence>
<dbReference type="GO" id="GO:0007346">
    <property type="term" value="P:regulation of mitotic cell cycle"/>
    <property type="evidence" value="ECO:0007669"/>
    <property type="project" value="TreeGrafter"/>
</dbReference>
<dbReference type="Gene3D" id="3.30.200.20">
    <property type="entry name" value="Phosphorylase Kinase, domain 1"/>
    <property type="match status" value="1"/>
</dbReference>
<sequence length="722" mass="80721">MAAGRFDVPRKRDSYYSKKYSNQHRNGIHEVESSRGRGQSIGHKIGHDSYSSRSLGGRSDVGPRQGRGFVGRTGDQEPHELLGGCRSSVAFSFQSQSRNNEISNFQDGGPTPVGNKRKFSPIVWDRDEKEVRISSKNRIVPTSTLPCSPPSLPKSVENISNVVLDEVRMYPVTATQLQSLQILPVKPPLATGLVGTGGSQALGDSPASLSPEQCRSNDREPRHMEKEEYFEARNISLSRWAYEENSPGEICVNNDEDMSSKGKVVHHVDSSKTVSANDMLSPESGEFRREGFEGSREKSSGSNEGHFMGPDSGDEYSENEVDVNDFMEIDAGHDEVAAVSKLDSDSEDDDNSCGIQELAVPKHRSINMLQGCRSVFEYEMLNKINEGTYGVVYRARDKKTGDVAALKKVKIGVERNGGFPMSSLREINILLSIHHPSIIDVKEVVMGDLDSVFMVMEYMEHDLKELMKAMKQPFSQSEVKCLMLQLLEGISYLHDNWVLHRDLKTSNLLLNNRGELKICDFGMSRQYGSPMKPYTPLVVTLWYRAPELLLGTKKYSTATDMWSVGCIMAELLTKEPLFNGKTEFDQLDKIFRTLGTPNEMIWPGFSELPGVKVNFVKQPYNMLRKKFPAASFTGSPVLSNLGFDLLSKLLTYDPEERITAEAALNHGWFREVPLPKSKEFMPTFPSRNAQDRHLRRVVKSPDPLKEQQQRESGLLGTGSVVG</sequence>
<keyword evidence="3" id="KW-0723">Serine/threonine-protein kinase</keyword>